<evidence type="ECO:0000313" key="1">
    <source>
        <dbReference type="EMBL" id="SCY56204.1"/>
    </source>
</evidence>
<protein>
    <submittedName>
        <fullName evidence="1">Four helix bundle protein</fullName>
    </submittedName>
</protein>
<dbReference type="STRING" id="490189.SAMN02927903_01670"/>
<reference evidence="1 2" key="1">
    <citation type="submission" date="2016-10" db="EMBL/GenBank/DDBJ databases">
        <authorList>
            <person name="de Groot N.N."/>
        </authorList>
    </citation>
    <scope>NUCLEOTIDE SEQUENCE [LARGE SCALE GENOMIC DNA]</scope>
    <source>
        <strain evidence="1 2">CGMCC 1.7031</strain>
    </source>
</reference>
<dbReference type="PANTHER" id="PTHR38471:SF2">
    <property type="entry name" value="FOUR HELIX BUNDLE PROTEIN"/>
    <property type="match status" value="1"/>
</dbReference>
<dbReference type="SUPFAM" id="SSF158446">
    <property type="entry name" value="IVS-encoded protein-like"/>
    <property type="match status" value="1"/>
</dbReference>
<keyword evidence="2" id="KW-1185">Reference proteome</keyword>
<dbReference type="RefSeq" id="WP_091141840.1">
    <property type="nucleotide sequence ID" value="NZ_FMVF01000007.1"/>
</dbReference>
<dbReference type="InterPro" id="IPR036583">
    <property type="entry name" value="23S_rRNA_IVS_sf"/>
</dbReference>
<accession>A0A1G5GXI2</accession>
<dbReference type="PANTHER" id="PTHR38471">
    <property type="entry name" value="FOUR HELIX BUNDLE PROTEIN"/>
    <property type="match status" value="1"/>
</dbReference>
<dbReference type="NCBIfam" id="TIGR02436">
    <property type="entry name" value="four helix bundle protein"/>
    <property type="match status" value="1"/>
</dbReference>
<evidence type="ECO:0000313" key="2">
    <source>
        <dbReference type="Proteomes" id="UP000199354"/>
    </source>
</evidence>
<gene>
    <name evidence="1" type="ORF">SAMN02927903_01670</name>
</gene>
<organism evidence="1 2">
    <name type="scientific">Flavobacterium caeni</name>
    <dbReference type="NCBI Taxonomy" id="490189"/>
    <lineage>
        <taxon>Bacteria</taxon>
        <taxon>Pseudomonadati</taxon>
        <taxon>Bacteroidota</taxon>
        <taxon>Flavobacteriia</taxon>
        <taxon>Flavobacteriales</taxon>
        <taxon>Flavobacteriaceae</taxon>
        <taxon>Flavobacterium</taxon>
    </lineage>
</organism>
<dbReference type="Proteomes" id="UP000199354">
    <property type="component" value="Unassembled WGS sequence"/>
</dbReference>
<name>A0A1G5GXI2_9FLAO</name>
<proteinExistence type="predicted"/>
<dbReference type="AlphaFoldDB" id="A0A1G5GXI2"/>
<dbReference type="InterPro" id="IPR012657">
    <property type="entry name" value="23S_rRNA-intervening_sequence"/>
</dbReference>
<dbReference type="OrthoDB" id="5515766at2"/>
<dbReference type="Gene3D" id="1.20.1440.60">
    <property type="entry name" value="23S rRNA-intervening sequence"/>
    <property type="match status" value="1"/>
</dbReference>
<sequence length="131" mass="15323">MQYQSFEELEIYKLAHRLCEETWEIMTLSPLSKDFRLKDQMNGSSGSIMDNIAEGFGRGGNKEFIAFLSYSRGSCCEYRSQLRRAFDRRHIDETKFASLNQSAQNINEQISRFINYLKSSKRLGPKFDNKK</sequence>
<dbReference type="EMBL" id="FMVF01000007">
    <property type="protein sequence ID" value="SCY56204.1"/>
    <property type="molecule type" value="Genomic_DNA"/>
</dbReference>
<dbReference type="CDD" id="cd16377">
    <property type="entry name" value="23S_rRNA_IVP_like"/>
    <property type="match status" value="1"/>
</dbReference>
<dbReference type="Pfam" id="PF05635">
    <property type="entry name" value="23S_rRNA_IVP"/>
    <property type="match status" value="1"/>
</dbReference>